<proteinExistence type="predicted"/>
<organism evidence="2 3">
    <name type="scientific">Oceanibacterium hippocampi</name>
    <dbReference type="NCBI Taxonomy" id="745714"/>
    <lineage>
        <taxon>Bacteria</taxon>
        <taxon>Pseudomonadati</taxon>
        <taxon>Pseudomonadota</taxon>
        <taxon>Alphaproteobacteria</taxon>
        <taxon>Sneathiellales</taxon>
        <taxon>Sneathiellaceae</taxon>
        <taxon>Oceanibacterium</taxon>
    </lineage>
</organism>
<dbReference type="OrthoDB" id="7809546at2"/>
<dbReference type="InParanoid" id="A0A1Y5RXB2"/>
<dbReference type="Gene3D" id="3.20.20.120">
    <property type="entry name" value="Enolase-like C-terminal domain"/>
    <property type="match status" value="1"/>
</dbReference>
<evidence type="ECO:0000313" key="2">
    <source>
        <dbReference type="EMBL" id="SLN27782.1"/>
    </source>
</evidence>
<dbReference type="InterPro" id="IPR029065">
    <property type="entry name" value="Enolase_C-like"/>
</dbReference>
<accession>A0A1Y5RXB2</accession>
<dbReference type="Pfam" id="PF13378">
    <property type="entry name" value="MR_MLE_C"/>
    <property type="match status" value="1"/>
</dbReference>
<evidence type="ECO:0000259" key="1">
    <source>
        <dbReference type="Pfam" id="PF13378"/>
    </source>
</evidence>
<dbReference type="InterPro" id="IPR036849">
    <property type="entry name" value="Enolase-like_C_sf"/>
</dbReference>
<protein>
    <recommendedName>
        <fullName evidence="1">Enolase C-terminal domain-containing protein</fullName>
    </recommendedName>
</protein>
<dbReference type="Proteomes" id="UP000193200">
    <property type="component" value="Unassembled WGS sequence"/>
</dbReference>
<keyword evidence="3" id="KW-1185">Reference proteome</keyword>
<feature type="domain" description="Enolase C-terminal" evidence="1">
    <location>
        <begin position="214"/>
        <end position="364"/>
    </location>
</feature>
<dbReference type="SUPFAM" id="SSF51604">
    <property type="entry name" value="Enolase C-terminal domain-like"/>
    <property type="match status" value="1"/>
</dbReference>
<gene>
    <name evidence="2" type="ORF">OCH7691_00913</name>
</gene>
<reference evidence="2 3" key="1">
    <citation type="submission" date="2017-03" db="EMBL/GenBank/DDBJ databases">
        <authorList>
            <person name="Afonso C.L."/>
            <person name="Miller P.J."/>
            <person name="Scott M.A."/>
            <person name="Spackman E."/>
            <person name="Goraichik I."/>
            <person name="Dimitrov K.M."/>
            <person name="Suarez D.L."/>
            <person name="Swayne D.E."/>
        </authorList>
    </citation>
    <scope>NUCLEOTIDE SEQUENCE [LARGE SCALE GENOMIC DNA]</scope>
    <source>
        <strain evidence="2 3">CECT 7691</strain>
    </source>
</reference>
<sequence length="476" mass="52262">MSSPRFRIREIALAERDTTFRMPFRFGIVTLRSAPLAHLRVRIEDERGRSATGMTAELLAPKWFDKNPELSNEDNFRQLEDAIRIAARLYQAVEGPETAFGHFAAVYPEQIARGAAAGLNPLVAGFGPAQVDRAVLDAVCRLEGVSIYKAMQANLPGIVPTRLLPEFAGFDFDAFLRDVRPAATIQARHTVGMVDPITAADQNPESRLDDGLPETLEEVVAAYGHRYFKLKVGGDITADIARLEAIAGVLDRLPHDYKASLDGNEQYGDAEGILALWREMQARPALERLCRSILFIEQPIARARALEGDVALLDRERPVIIDESDGTLDAFAQARRIGYSGISAKSCKGFYKAMMNAARCRMWNAEEGRDRFFMSAEDLTIQAGISLQQDLALATLIGVGHIERNGHHYVNGMAIAPAAEQDRFLAAHGDLYERSHGAVRLRIRDGAIAIGSLDCTGFATGVAPDFSAMRPVSLDQ</sequence>
<dbReference type="RefSeq" id="WP_085882193.1">
    <property type="nucleotide sequence ID" value="NZ_FWFR01000001.1"/>
</dbReference>
<dbReference type="AlphaFoldDB" id="A0A1Y5RXB2"/>
<evidence type="ECO:0000313" key="3">
    <source>
        <dbReference type="Proteomes" id="UP000193200"/>
    </source>
</evidence>
<dbReference type="EMBL" id="FWFR01000001">
    <property type="protein sequence ID" value="SLN27782.1"/>
    <property type="molecule type" value="Genomic_DNA"/>
</dbReference>
<name>A0A1Y5RXB2_9PROT</name>